<feature type="domain" description="Clathrin/coatomer adaptor adaptin-like N-terminal" evidence="14">
    <location>
        <begin position="1"/>
        <end position="273"/>
    </location>
</feature>
<dbReference type="GO" id="GO:0005793">
    <property type="term" value="C:endoplasmic reticulum-Golgi intermediate compartment"/>
    <property type="evidence" value="ECO:0007669"/>
    <property type="project" value="TreeGrafter"/>
</dbReference>
<dbReference type="GO" id="GO:0006886">
    <property type="term" value="P:intracellular protein transport"/>
    <property type="evidence" value="ECO:0007669"/>
    <property type="project" value="InterPro"/>
</dbReference>
<sequence length="619" mass="68352">MVIFEAARAITELSNVTTRELTPAITVLQLFLSSSKPVLRFAALRTLNKVAMTHPMAVTNCNIDMESLISDQNRSIATLAITTLLKTGNESSVDRLMKQITNFMSDIADEFKIVVVEAIRSLCLKFPLKYRSLMNFLSNILREEGGFEYKKAIVDSIVILIRDIPDAKESGLLHLCEFIEDCEFTYLSTQILHFLGNEGPKTSDPSKYIRYIYNRVILENATVRASAVSTLAKFCAMVDSLKPRIFVLLRRCLFDNDDEVRDRATLYLNTLGDGSVSETDKDVKEFLFGSLDIPLTNIETSLKNYIQDPAEEPFDINSVPREVKSQPLAEKKAPGKKPTGLGALPSASTSAVDAYERLLSSIPEFASFGKLFKSSAPVELTEAETEYAVNVVKHIFDRHVVLQYNCTNTIPEQLLENVTVIVDASEAEEFSEVGTKPLRSLPYDTPGQTFVAFEKPEGVPAVGKLSNMLRFTVKEVDPSTGEAEDDGVEDEYQLEDFEVVAADYILKVGVSNFKNAWESLGPDAERIDEYGLGTRESLAEAVKAVINLLGMQPCEGTEVVPSNSRSHTCLLSGIYIGNVKVLVRLSFGIDGAKEVAMKLAVRSEDENVSDAIHEIVASG</sequence>
<dbReference type="InterPro" id="IPR013041">
    <property type="entry name" value="Clathrin_app_Ig-like_sf"/>
</dbReference>
<reference evidence="18" key="1">
    <citation type="journal article" date="2018" name="Gigascience">
        <title>Genome assembly of the Pink Ipe (Handroanthus impetiginosus, Bignoniaceae), a highly valued, ecologically keystone Neotropical timber forest tree.</title>
        <authorList>
            <person name="Silva-Junior O.B."/>
            <person name="Grattapaglia D."/>
            <person name="Novaes E."/>
            <person name="Collevatti R.G."/>
        </authorList>
    </citation>
    <scope>NUCLEOTIDE SEQUENCE [LARGE SCALE GENOMIC DNA]</scope>
    <source>
        <strain evidence="18">cv. UFG-1</strain>
    </source>
</reference>
<dbReference type="SUPFAM" id="SSF55711">
    <property type="entry name" value="Subdomain of clathrin and coatomer appendage domain"/>
    <property type="match status" value="1"/>
</dbReference>
<keyword evidence="18" id="KW-1185">Reference proteome</keyword>
<evidence type="ECO:0000256" key="5">
    <source>
        <dbReference type="ARBA" id="ARBA00022448"/>
    </source>
</evidence>
<dbReference type="FunFam" id="1.25.10.10:FF:000071">
    <property type="entry name" value="Coatomer subunit gamma"/>
    <property type="match status" value="1"/>
</dbReference>
<dbReference type="OrthoDB" id="1074925at2759"/>
<dbReference type="PANTHER" id="PTHR10261:SF0">
    <property type="entry name" value="COATOMER SUBUNIT GAMMA-2"/>
    <property type="match status" value="1"/>
</dbReference>
<evidence type="ECO:0000256" key="11">
    <source>
        <dbReference type="ARBA" id="ARBA00023136"/>
    </source>
</evidence>
<keyword evidence="7" id="KW-0677">Repeat</keyword>
<dbReference type="InterPro" id="IPR017106">
    <property type="entry name" value="Coatomer_gsu"/>
</dbReference>
<dbReference type="AlphaFoldDB" id="A0A2G9GNB0"/>
<evidence type="ECO:0000256" key="8">
    <source>
        <dbReference type="ARBA" id="ARBA00022892"/>
    </source>
</evidence>
<dbReference type="Gene3D" id="3.30.310.10">
    <property type="entry name" value="TATA-Binding Protein"/>
    <property type="match status" value="1"/>
</dbReference>
<dbReference type="GO" id="GO:0006888">
    <property type="term" value="P:endoplasmic reticulum to Golgi vesicle-mediated transport"/>
    <property type="evidence" value="ECO:0007669"/>
    <property type="project" value="TreeGrafter"/>
</dbReference>
<evidence type="ECO:0000256" key="6">
    <source>
        <dbReference type="ARBA" id="ARBA00022490"/>
    </source>
</evidence>
<evidence type="ECO:0000256" key="3">
    <source>
        <dbReference type="ARBA" id="ARBA00010720"/>
    </source>
</evidence>
<evidence type="ECO:0000256" key="9">
    <source>
        <dbReference type="ARBA" id="ARBA00022927"/>
    </source>
</evidence>
<name>A0A2G9GNB0_9LAMI</name>
<evidence type="ECO:0000313" key="18">
    <source>
        <dbReference type="Proteomes" id="UP000231279"/>
    </source>
</evidence>
<dbReference type="InterPro" id="IPR012295">
    <property type="entry name" value="TBP_dom_sf"/>
</dbReference>
<dbReference type="InterPro" id="IPR009028">
    <property type="entry name" value="Coatomer/calthrin_app_sub_C"/>
</dbReference>
<dbReference type="InterPro" id="IPR016024">
    <property type="entry name" value="ARM-type_fold"/>
</dbReference>
<dbReference type="FunFam" id="2.60.40.1480:FF:000002">
    <property type="entry name" value="Coatomer subunit gamma"/>
    <property type="match status" value="1"/>
</dbReference>
<dbReference type="InterPro" id="IPR002553">
    <property type="entry name" value="Clathrin/coatomer_adapt-like_N"/>
</dbReference>
<dbReference type="GO" id="GO:0005783">
    <property type="term" value="C:endoplasmic reticulum"/>
    <property type="evidence" value="ECO:0007669"/>
    <property type="project" value="TreeGrafter"/>
</dbReference>
<dbReference type="SUPFAM" id="SSF49348">
    <property type="entry name" value="Clathrin adaptor appendage domain"/>
    <property type="match status" value="1"/>
</dbReference>
<comment type="subcellular location">
    <subcellularLocation>
        <location evidence="2">Cytoplasmic vesicle</location>
        <location evidence="2">COPI-coated vesicle membrane</location>
        <topology evidence="2">Peripheral membrane protein</topology>
        <orientation evidence="2">Cytoplasmic side</orientation>
    </subcellularLocation>
    <subcellularLocation>
        <location evidence="1">Golgi apparatus membrane</location>
        <topology evidence="1">Peripheral membrane protein</topology>
        <orientation evidence="1">Cytoplasmic side</orientation>
    </subcellularLocation>
</comment>
<evidence type="ECO:0000256" key="13">
    <source>
        <dbReference type="ARBA" id="ARBA00025536"/>
    </source>
</evidence>
<keyword evidence="9" id="KW-0653">Protein transport</keyword>
<comment type="function">
    <text evidence="13">The coatomer is a cytosolic protein complex that binds to dilysine motifs and reversibly associates with Golgi non-clathrin-coated vesicles, which further mediate biosynthetic protein transport from the ER, via the Golgi up to the trans Golgi network. Coatomer complex is required for budding from Golgi membranes, and is essential for the retrograde Golgi-to-ER transport of dilysine-tagged proteins.</text>
</comment>
<evidence type="ECO:0000256" key="7">
    <source>
        <dbReference type="ARBA" id="ARBA00022737"/>
    </source>
</evidence>
<dbReference type="Pfam" id="PF08752">
    <property type="entry name" value="COP-gamma_platf"/>
    <property type="match status" value="1"/>
</dbReference>
<dbReference type="Pfam" id="PF01602">
    <property type="entry name" value="Adaptin_N"/>
    <property type="match status" value="1"/>
</dbReference>
<keyword evidence="11" id="KW-0472">Membrane</keyword>
<evidence type="ECO:0000256" key="10">
    <source>
        <dbReference type="ARBA" id="ARBA00023034"/>
    </source>
</evidence>
<dbReference type="FunFam" id="3.30.310.10:FF:000011">
    <property type="entry name" value="Coatomer subunit gamma"/>
    <property type="match status" value="1"/>
</dbReference>
<keyword evidence="8" id="KW-0931">ER-Golgi transport</keyword>
<dbReference type="Gene3D" id="2.60.40.1480">
    <property type="entry name" value="Coatomer, gamma subunit, appendage domain"/>
    <property type="match status" value="1"/>
</dbReference>
<keyword evidence="6" id="KW-0963">Cytoplasm</keyword>
<evidence type="ECO:0000259" key="14">
    <source>
        <dbReference type="Pfam" id="PF01602"/>
    </source>
</evidence>
<evidence type="ECO:0000256" key="4">
    <source>
        <dbReference type="ARBA" id="ARBA00011775"/>
    </source>
</evidence>
<dbReference type="Gene3D" id="1.25.10.10">
    <property type="entry name" value="Leucine-rich Repeat Variant"/>
    <property type="match status" value="1"/>
</dbReference>
<comment type="subunit">
    <text evidence="4">Oligomeric complex that consists of at least the alpha, beta, beta', gamma, delta, epsilon and zeta subunits.</text>
</comment>
<dbReference type="GO" id="GO:0005198">
    <property type="term" value="F:structural molecule activity"/>
    <property type="evidence" value="ECO:0007669"/>
    <property type="project" value="InterPro"/>
</dbReference>
<dbReference type="GO" id="GO:0006891">
    <property type="term" value="P:intra-Golgi vesicle-mediated transport"/>
    <property type="evidence" value="ECO:0007669"/>
    <property type="project" value="TreeGrafter"/>
</dbReference>
<organism evidence="17 18">
    <name type="scientific">Handroanthus impetiginosus</name>
    <dbReference type="NCBI Taxonomy" id="429701"/>
    <lineage>
        <taxon>Eukaryota</taxon>
        <taxon>Viridiplantae</taxon>
        <taxon>Streptophyta</taxon>
        <taxon>Embryophyta</taxon>
        <taxon>Tracheophyta</taxon>
        <taxon>Spermatophyta</taxon>
        <taxon>Magnoliopsida</taxon>
        <taxon>eudicotyledons</taxon>
        <taxon>Gunneridae</taxon>
        <taxon>Pentapetalae</taxon>
        <taxon>asterids</taxon>
        <taxon>lamiids</taxon>
        <taxon>Lamiales</taxon>
        <taxon>Bignoniaceae</taxon>
        <taxon>Crescentiina</taxon>
        <taxon>Tabebuia alliance</taxon>
        <taxon>Handroanthus</taxon>
    </lineage>
</organism>
<evidence type="ECO:0000259" key="16">
    <source>
        <dbReference type="Pfam" id="PF16381"/>
    </source>
</evidence>
<protein>
    <submittedName>
        <fullName evidence="17">Vesicle coat complex COPI, gamma subunit</fullName>
    </submittedName>
</protein>
<evidence type="ECO:0000313" key="17">
    <source>
        <dbReference type="EMBL" id="PIN06753.1"/>
    </source>
</evidence>
<evidence type="ECO:0000256" key="2">
    <source>
        <dbReference type="ARBA" id="ARBA00004347"/>
    </source>
</evidence>
<dbReference type="InterPro" id="IPR032154">
    <property type="entry name" value="Coatomer_g_Cpla"/>
</dbReference>
<dbReference type="Proteomes" id="UP000231279">
    <property type="component" value="Unassembled WGS sequence"/>
</dbReference>
<comment type="caution">
    <text evidence="17">The sequence shown here is derived from an EMBL/GenBank/DDBJ whole genome shotgun (WGS) entry which is preliminary data.</text>
</comment>
<dbReference type="SUPFAM" id="SSF48371">
    <property type="entry name" value="ARM repeat"/>
    <property type="match status" value="1"/>
</dbReference>
<dbReference type="GO" id="GO:0009306">
    <property type="term" value="P:protein secretion"/>
    <property type="evidence" value="ECO:0007669"/>
    <property type="project" value="TreeGrafter"/>
</dbReference>
<keyword evidence="12" id="KW-0968">Cytoplasmic vesicle</keyword>
<dbReference type="GO" id="GO:0030126">
    <property type="term" value="C:COPI vesicle coat"/>
    <property type="evidence" value="ECO:0007669"/>
    <property type="project" value="InterPro"/>
</dbReference>
<gene>
    <name evidence="17" type="ORF">CDL12_20696</name>
</gene>
<keyword evidence="10" id="KW-0333">Golgi apparatus</keyword>
<accession>A0A2G9GNB0</accession>
<evidence type="ECO:0000259" key="15">
    <source>
        <dbReference type="Pfam" id="PF08752"/>
    </source>
</evidence>
<evidence type="ECO:0000256" key="1">
    <source>
        <dbReference type="ARBA" id="ARBA00004255"/>
    </source>
</evidence>
<dbReference type="InterPro" id="IPR037067">
    <property type="entry name" value="Coatomer_gsu_app_sf"/>
</dbReference>
<dbReference type="Pfam" id="PF16381">
    <property type="entry name" value="Coatomer_g_Cpla"/>
    <property type="match status" value="1"/>
</dbReference>
<keyword evidence="5" id="KW-0813">Transport</keyword>
<dbReference type="PANTHER" id="PTHR10261">
    <property type="entry name" value="COATOMER SUBUNIT GAMMA"/>
    <property type="match status" value="1"/>
</dbReference>
<dbReference type="EMBL" id="NKXS01004331">
    <property type="protein sequence ID" value="PIN06753.1"/>
    <property type="molecule type" value="Genomic_DNA"/>
</dbReference>
<dbReference type="STRING" id="429701.A0A2G9GNB0"/>
<proteinExistence type="inferred from homology"/>
<dbReference type="InterPro" id="IPR011989">
    <property type="entry name" value="ARM-like"/>
</dbReference>
<feature type="domain" description="Coatomer gamma subunit appendage Ig-like subdomain" evidence="15">
    <location>
        <begin position="354"/>
        <end position="499"/>
    </location>
</feature>
<dbReference type="GO" id="GO:0000139">
    <property type="term" value="C:Golgi membrane"/>
    <property type="evidence" value="ECO:0007669"/>
    <property type="project" value="UniProtKB-SubCell"/>
</dbReference>
<dbReference type="InterPro" id="IPR013040">
    <property type="entry name" value="Coatomer_gsu_app_Ig-like_dom"/>
</dbReference>
<comment type="similarity">
    <text evidence="3">Belongs to the COPG family.</text>
</comment>
<evidence type="ECO:0000256" key="12">
    <source>
        <dbReference type="ARBA" id="ARBA00023329"/>
    </source>
</evidence>
<feature type="domain" description="Coatomer subunit gamma C-terminal" evidence="16">
    <location>
        <begin position="502"/>
        <end position="616"/>
    </location>
</feature>